<keyword evidence="4" id="KW-1185">Reference proteome</keyword>
<gene>
    <name evidence="3" type="ORF">AX660_05055</name>
</gene>
<dbReference type="InterPro" id="IPR000073">
    <property type="entry name" value="AB_hydrolase_1"/>
</dbReference>
<dbReference type="PRINTS" id="PR00412">
    <property type="entry name" value="EPOXHYDRLASE"/>
</dbReference>
<evidence type="ECO:0000313" key="3">
    <source>
        <dbReference type="EMBL" id="KXI30781.1"/>
    </source>
</evidence>
<dbReference type="PANTHER" id="PTHR46118:SF4">
    <property type="entry name" value="PROTEIN ABHD11"/>
    <property type="match status" value="1"/>
</dbReference>
<name>A0A136A6E1_9ALTE</name>
<organism evidence="3 4">
    <name type="scientific">Paraglaciecola hydrolytica</name>
    <dbReference type="NCBI Taxonomy" id="1799789"/>
    <lineage>
        <taxon>Bacteria</taxon>
        <taxon>Pseudomonadati</taxon>
        <taxon>Pseudomonadota</taxon>
        <taxon>Gammaproteobacteria</taxon>
        <taxon>Alteromonadales</taxon>
        <taxon>Alteromonadaceae</taxon>
        <taxon>Paraglaciecola</taxon>
    </lineage>
</organism>
<dbReference type="GO" id="GO:0016787">
    <property type="term" value="F:hydrolase activity"/>
    <property type="evidence" value="ECO:0007669"/>
    <property type="project" value="UniProtKB-KW"/>
</dbReference>
<comment type="caution">
    <text evidence="3">The sequence shown here is derived from an EMBL/GenBank/DDBJ whole genome shotgun (WGS) entry which is preliminary data.</text>
</comment>
<dbReference type="PANTHER" id="PTHR46118">
    <property type="entry name" value="PROTEIN ABHD11"/>
    <property type="match status" value="1"/>
</dbReference>
<dbReference type="Proteomes" id="UP000070299">
    <property type="component" value="Unassembled WGS sequence"/>
</dbReference>
<sequence length="256" mass="29243">MSNINYQIHQDEQNKPWILLIHGLFGSLDNLAALRRGLTDDYKVLSIDLPDHGNSLHTDEFSFANYALLVSELINELNIEILHIVGHSLGGKIAMQLALSQPDLIDRLIILDIAPVSYTPRHQLVFEGLEQVPLATITRRQDADHYLQEFIKEVGTRQFLLKSLNQDDNGWHWQFNLALLKRDYAKLSAGLDSKSPFIKPTLFIKGELSDYLMPDHKDRVMQLFPNSQLKMLANTGHWLHAEKPALCITTIKRFLA</sequence>
<protein>
    <submittedName>
        <fullName evidence="3">Esterase</fullName>
    </submittedName>
</protein>
<evidence type="ECO:0000313" key="4">
    <source>
        <dbReference type="Proteomes" id="UP000070299"/>
    </source>
</evidence>
<dbReference type="SUPFAM" id="SSF53474">
    <property type="entry name" value="alpha/beta-Hydrolases"/>
    <property type="match status" value="1"/>
</dbReference>
<dbReference type="InterPro" id="IPR000639">
    <property type="entry name" value="Epox_hydrolase-like"/>
</dbReference>
<accession>A0A136A6E1</accession>
<dbReference type="RefSeq" id="WP_068371752.1">
    <property type="nucleotide sequence ID" value="NZ_LSNE01000002.1"/>
</dbReference>
<dbReference type="PRINTS" id="PR00111">
    <property type="entry name" value="ABHYDROLASE"/>
</dbReference>
<dbReference type="STRING" id="1799789.AX660_05055"/>
<evidence type="ECO:0000259" key="2">
    <source>
        <dbReference type="Pfam" id="PF00561"/>
    </source>
</evidence>
<dbReference type="InterPro" id="IPR029058">
    <property type="entry name" value="AB_hydrolase_fold"/>
</dbReference>
<keyword evidence="1" id="KW-0378">Hydrolase</keyword>
<dbReference type="EMBL" id="LSNE01000002">
    <property type="protein sequence ID" value="KXI30781.1"/>
    <property type="molecule type" value="Genomic_DNA"/>
</dbReference>
<dbReference type="AlphaFoldDB" id="A0A136A6E1"/>
<reference evidence="4" key="1">
    <citation type="submission" date="2016-02" db="EMBL/GenBank/DDBJ databases">
        <authorList>
            <person name="Schultz-Johansen M."/>
            <person name="Glaring M.A."/>
            <person name="Bech P.K."/>
            <person name="Stougaard P."/>
        </authorList>
    </citation>
    <scope>NUCLEOTIDE SEQUENCE [LARGE SCALE GENOMIC DNA]</scope>
    <source>
        <strain evidence="4">S66</strain>
    </source>
</reference>
<dbReference type="OrthoDB" id="9808398at2"/>
<evidence type="ECO:0000256" key="1">
    <source>
        <dbReference type="ARBA" id="ARBA00022801"/>
    </source>
</evidence>
<dbReference type="Pfam" id="PF00561">
    <property type="entry name" value="Abhydrolase_1"/>
    <property type="match status" value="1"/>
</dbReference>
<proteinExistence type="predicted"/>
<feature type="domain" description="AB hydrolase-1" evidence="2">
    <location>
        <begin position="16"/>
        <end position="244"/>
    </location>
</feature>
<dbReference type="Gene3D" id="3.40.50.1820">
    <property type="entry name" value="alpha/beta hydrolase"/>
    <property type="match status" value="1"/>
</dbReference>